<evidence type="ECO:0000256" key="3">
    <source>
        <dbReference type="ARBA" id="ARBA00022840"/>
    </source>
</evidence>
<keyword evidence="10" id="KW-1185">Reference proteome</keyword>
<evidence type="ECO:0000256" key="5">
    <source>
        <dbReference type="ARBA" id="ARBA00023175"/>
    </source>
</evidence>
<dbReference type="PANTHER" id="PTHR13140:SF729">
    <property type="entry name" value="UNCONVENTIONAL MYOSIN-IE"/>
    <property type="match status" value="1"/>
</dbReference>
<dbReference type="PRINTS" id="PR00193">
    <property type="entry name" value="MYOSINHEAVY"/>
</dbReference>
<dbReference type="GO" id="GO:0009653">
    <property type="term" value="P:anatomical structure morphogenesis"/>
    <property type="evidence" value="ECO:0007669"/>
    <property type="project" value="UniProtKB-ARBA"/>
</dbReference>
<reference evidence="10" key="1">
    <citation type="submission" date="2020-01" db="EMBL/GenBank/DDBJ databases">
        <title>Draft genome sequence of the Termite Coptotermes fromosanus.</title>
        <authorList>
            <person name="Itakura S."/>
            <person name="Yosikawa Y."/>
            <person name="Umezawa K."/>
        </authorList>
    </citation>
    <scope>NUCLEOTIDE SEQUENCE [LARGE SCALE GENOMIC DNA]</scope>
</reference>
<feature type="binding site" evidence="7">
    <location>
        <begin position="270"/>
        <end position="277"/>
    </location>
    <ligand>
        <name>ATP</name>
        <dbReference type="ChEBI" id="CHEBI:30616"/>
    </ligand>
</feature>
<dbReference type="InParanoid" id="A0A6L2PPD5"/>
<keyword evidence="6 7" id="KW-0009">Actin-binding</keyword>
<name>A0A6L2PPD5_COPFO</name>
<dbReference type="GO" id="GO:0051015">
    <property type="term" value="F:actin filament binding"/>
    <property type="evidence" value="ECO:0007669"/>
    <property type="project" value="TreeGrafter"/>
</dbReference>
<dbReference type="Gene3D" id="1.20.120.720">
    <property type="entry name" value="Myosin VI head, motor domain, U50 subdomain"/>
    <property type="match status" value="1"/>
</dbReference>
<keyword evidence="5 7" id="KW-0505">Motor protein</keyword>
<comment type="similarity">
    <text evidence="1 7">Belongs to the TRAFAC class myosin-kinesin ATPase superfamily. Myosin family.</text>
</comment>
<dbReference type="FunFam" id="1.10.10.820:FF:000001">
    <property type="entry name" value="Myosin heavy chain"/>
    <property type="match status" value="1"/>
</dbReference>
<evidence type="ECO:0000256" key="6">
    <source>
        <dbReference type="ARBA" id="ARBA00023203"/>
    </source>
</evidence>
<evidence type="ECO:0000256" key="4">
    <source>
        <dbReference type="ARBA" id="ARBA00023123"/>
    </source>
</evidence>
<dbReference type="Gene3D" id="1.10.10.820">
    <property type="match status" value="1"/>
</dbReference>
<evidence type="ECO:0000259" key="8">
    <source>
        <dbReference type="PROSITE" id="PS51456"/>
    </source>
</evidence>
<dbReference type="SMART" id="SM00242">
    <property type="entry name" value="MYSc"/>
    <property type="match status" value="1"/>
</dbReference>
<dbReference type="Proteomes" id="UP000502823">
    <property type="component" value="Unassembled WGS sequence"/>
</dbReference>
<dbReference type="GO" id="GO:0009888">
    <property type="term" value="P:tissue development"/>
    <property type="evidence" value="ECO:0007669"/>
    <property type="project" value="UniProtKB-ARBA"/>
</dbReference>
<feature type="non-terminal residue" evidence="9">
    <location>
        <position position="581"/>
    </location>
</feature>
<dbReference type="GO" id="GO:0048731">
    <property type="term" value="P:system development"/>
    <property type="evidence" value="ECO:0007669"/>
    <property type="project" value="UniProtKB-ARBA"/>
</dbReference>
<dbReference type="Gene3D" id="1.20.58.530">
    <property type="match status" value="1"/>
</dbReference>
<dbReference type="Pfam" id="PF00063">
    <property type="entry name" value="Myosin_head"/>
    <property type="match status" value="1"/>
</dbReference>
<dbReference type="GO" id="GO:0007015">
    <property type="term" value="P:actin filament organization"/>
    <property type="evidence" value="ECO:0007669"/>
    <property type="project" value="TreeGrafter"/>
</dbReference>
<feature type="domain" description="Myosin motor" evidence="8">
    <location>
        <begin position="239"/>
        <end position="581"/>
    </location>
</feature>
<dbReference type="AlphaFoldDB" id="A0A6L2PPD5"/>
<dbReference type="InterPro" id="IPR036961">
    <property type="entry name" value="Kinesin_motor_dom_sf"/>
</dbReference>
<sequence>MLILLLSQVYHWQSHNVKLSGVDDMVLLPKISEDAIVENLKKRYMDDYIFVSFFTNSNFMCASYSLSSSNSCKRINEEVYDGRLAWKKLVLFEKHLLEHIKEEDQIGRDRMECNAGCDESSGCPRLSVNGATSSFLIDMVCNSDIVMYDILNEHFLRVEKLKMSCNSCFCFCSPAVRHYSLGCICRKKWKSTKELQRVERKPAAVYVCQHHEIGSLPTHVAGKQEESLKILNTKAKNAPYENPPHIYSLADDMYRNLLIDNENQCVIISGESGAGKTVAAKYIMSYIARVSGGGKRVQHIKDVILESNPLLEAFGNAKTVRNNNSSRFGKYVEILFGRGGQPEGGRISNFLLEKSRVTMQNLGERNFHIFYQLCTGASVSMKKDFGLCQLDYYHYLSYGGSHKVEGTNDAHDFQETLKAMNVMGLTEQEQSNILQVVAGVLHLGNVMFREKGNYSEIEDQDTLAFPAFLFEVDQNYLQSKLTSRRFDSKWGAQSDTIDVTLNVEQALCTRDALAKGIYARLFDYLRVNSAMETNVQGYNIGILDIYGFEIFERNGFEQFCINFVNEKLQQIFIELTLKAEQ</sequence>
<organism evidence="9 10">
    <name type="scientific">Coptotermes formosanus</name>
    <name type="common">Formosan subterranean termite</name>
    <dbReference type="NCBI Taxonomy" id="36987"/>
    <lineage>
        <taxon>Eukaryota</taxon>
        <taxon>Metazoa</taxon>
        <taxon>Ecdysozoa</taxon>
        <taxon>Arthropoda</taxon>
        <taxon>Hexapoda</taxon>
        <taxon>Insecta</taxon>
        <taxon>Pterygota</taxon>
        <taxon>Neoptera</taxon>
        <taxon>Polyneoptera</taxon>
        <taxon>Dictyoptera</taxon>
        <taxon>Blattodea</taxon>
        <taxon>Blattoidea</taxon>
        <taxon>Termitoidae</taxon>
        <taxon>Rhinotermitidae</taxon>
        <taxon>Coptotermes</taxon>
    </lineage>
</organism>
<gene>
    <name evidence="9" type="ORF">Cfor_12583</name>
</gene>
<keyword evidence="4 7" id="KW-0518">Myosin</keyword>
<evidence type="ECO:0000313" key="9">
    <source>
        <dbReference type="EMBL" id="GFG32418.1"/>
    </source>
</evidence>
<dbReference type="GO" id="GO:0000146">
    <property type="term" value="F:microfilament motor activity"/>
    <property type="evidence" value="ECO:0007669"/>
    <property type="project" value="TreeGrafter"/>
</dbReference>
<dbReference type="GO" id="GO:0005886">
    <property type="term" value="C:plasma membrane"/>
    <property type="evidence" value="ECO:0007669"/>
    <property type="project" value="TreeGrafter"/>
</dbReference>
<evidence type="ECO:0000256" key="2">
    <source>
        <dbReference type="ARBA" id="ARBA00022741"/>
    </source>
</evidence>
<evidence type="ECO:0000256" key="1">
    <source>
        <dbReference type="ARBA" id="ARBA00008314"/>
    </source>
</evidence>
<evidence type="ECO:0000256" key="7">
    <source>
        <dbReference type="PROSITE-ProRule" id="PRU00782"/>
    </source>
</evidence>
<dbReference type="GO" id="GO:0005902">
    <property type="term" value="C:microvillus"/>
    <property type="evidence" value="ECO:0007669"/>
    <property type="project" value="TreeGrafter"/>
</dbReference>
<dbReference type="Gene3D" id="3.40.850.10">
    <property type="entry name" value="Kinesin motor domain"/>
    <property type="match status" value="2"/>
</dbReference>
<accession>A0A6L2PPD5</accession>
<dbReference type="GO" id="GO:0048513">
    <property type="term" value="P:animal organ development"/>
    <property type="evidence" value="ECO:0007669"/>
    <property type="project" value="UniProtKB-ARBA"/>
</dbReference>
<dbReference type="OrthoDB" id="6108017at2759"/>
<keyword evidence="3 7" id="KW-0067">ATP-binding</keyword>
<dbReference type="EMBL" id="BLKM01000365">
    <property type="protein sequence ID" value="GFG32418.1"/>
    <property type="molecule type" value="Genomic_DNA"/>
</dbReference>
<keyword evidence="2 7" id="KW-0547">Nucleotide-binding</keyword>
<dbReference type="PROSITE" id="PS51456">
    <property type="entry name" value="MYOSIN_MOTOR"/>
    <property type="match status" value="1"/>
</dbReference>
<evidence type="ECO:0000313" key="10">
    <source>
        <dbReference type="Proteomes" id="UP000502823"/>
    </source>
</evidence>
<comment type="caution">
    <text evidence="9">The sequence shown here is derived from an EMBL/GenBank/DDBJ whole genome shotgun (WGS) entry which is preliminary data.</text>
</comment>
<protein>
    <recommendedName>
        <fullName evidence="8">Myosin motor domain-containing protein</fullName>
    </recommendedName>
</protein>
<dbReference type="InterPro" id="IPR001609">
    <property type="entry name" value="Myosin_head_motor_dom-like"/>
</dbReference>
<dbReference type="PANTHER" id="PTHR13140">
    <property type="entry name" value="MYOSIN"/>
    <property type="match status" value="1"/>
</dbReference>
<dbReference type="GO" id="GO:0005737">
    <property type="term" value="C:cytoplasm"/>
    <property type="evidence" value="ECO:0007669"/>
    <property type="project" value="TreeGrafter"/>
</dbReference>
<dbReference type="GO" id="GO:0016459">
    <property type="term" value="C:myosin complex"/>
    <property type="evidence" value="ECO:0007669"/>
    <property type="project" value="UniProtKB-KW"/>
</dbReference>
<dbReference type="GO" id="GO:0005524">
    <property type="term" value="F:ATP binding"/>
    <property type="evidence" value="ECO:0007669"/>
    <property type="project" value="UniProtKB-UniRule"/>
</dbReference>
<comment type="caution">
    <text evidence="7">Lacks conserved residue(s) required for the propagation of feature annotation.</text>
</comment>
<dbReference type="InterPro" id="IPR027417">
    <property type="entry name" value="P-loop_NTPase"/>
</dbReference>
<dbReference type="GO" id="GO:0006897">
    <property type="term" value="P:endocytosis"/>
    <property type="evidence" value="ECO:0007669"/>
    <property type="project" value="TreeGrafter"/>
</dbReference>
<proteinExistence type="inferred from homology"/>
<dbReference type="SUPFAM" id="SSF52540">
    <property type="entry name" value="P-loop containing nucleoside triphosphate hydrolases"/>
    <property type="match status" value="2"/>
</dbReference>